<dbReference type="AlphaFoldDB" id="A0A2W5MK82"/>
<proteinExistence type="predicted"/>
<dbReference type="Proteomes" id="UP000249577">
    <property type="component" value="Unassembled WGS sequence"/>
</dbReference>
<reference evidence="1 2" key="1">
    <citation type="submission" date="2017-08" db="EMBL/GenBank/DDBJ databases">
        <title>Infants hospitalized years apart are colonized by the same room-sourced microbial strains.</title>
        <authorList>
            <person name="Brooks B."/>
            <person name="Olm M.R."/>
            <person name="Firek B.A."/>
            <person name="Baker R."/>
            <person name="Thomas B.C."/>
            <person name="Morowitz M.J."/>
            <person name="Banfield J.F."/>
        </authorList>
    </citation>
    <scope>NUCLEOTIDE SEQUENCE [LARGE SCALE GENOMIC DNA]</scope>
    <source>
        <strain evidence="1">S2_005_003_R2_43</strain>
    </source>
</reference>
<dbReference type="Pfam" id="PF14137">
    <property type="entry name" value="DUF4304"/>
    <property type="match status" value="1"/>
</dbReference>
<organism evidence="1 2">
    <name type="scientific">Ancylobacter novellus</name>
    <name type="common">Thiobacillus novellus</name>
    <dbReference type="NCBI Taxonomy" id="921"/>
    <lineage>
        <taxon>Bacteria</taxon>
        <taxon>Pseudomonadati</taxon>
        <taxon>Pseudomonadota</taxon>
        <taxon>Alphaproteobacteria</taxon>
        <taxon>Hyphomicrobiales</taxon>
        <taxon>Xanthobacteraceae</taxon>
        <taxon>Ancylobacter</taxon>
    </lineage>
</organism>
<comment type="caution">
    <text evidence="1">The sequence shown here is derived from an EMBL/GenBank/DDBJ whole genome shotgun (WGS) entry which is preliminary data.</text>
</comment>
<sequence>MTDNDLQNEFKNIVAAAHLYLKQRGYSKDGTIFRKIVDNNHIIVQFQKSASNSPVHISFTVGLAVVSERLANAHEHERRTAFREADGHVRNRIGTFQAQPSDRWWTLSSTDRADAIIEELILLLSNGVDFFEKNASDEALIALWESGRSPGLTDIRRKMLLAELKVLLST</sequence>
<protein>
    <recommendedName>
        <fullName evidence="3">DUF4304 domain-containing protein</fullName>
    </recommendedName>
</protein>
<evidence type="ECO:0000313" key="2">
    <source>
        <dbReference type="Proteomes" id="UP000249577"/>
    </source>
</evidence>
<dbReference type="EMBL" id="QFPN01000002">
    <property type="protein sequence ID" value="PZQ18033.1"/>
    <property type="molecule type" value="Genomic_DNA"/>
</dbReference>
<accession>A0A2W5MK82</accession>
<evidence type="ECO:0000313" key="1">
    <source>
        <dbReference type="EMBL" id="PZQ18033.1"/>
    </source>
</evidence>
<gene>
    <name evidence="1" type="ORF">DI565_04780</name>
</gene>
<dbReference type="InterPro" id="IPR025412">
    <property type="entry name" value="DUF4304"/>
</dbReference>
<evidence type="ECO:0008006" key="3">
    <source>
        <dbReference type="Google" id="ProtNLM"/>
    </source>
</evidence>
<name>A0A2W5MK82_ANCNO</name>